<proteinExistence type="predicted"/>
<accession>A0A6J4UCE4</accession>
<evidence type="ECO:0000256" key="1">
    <source>
        <dbReference type="SAM" id="MobiDB-lite"/>
    </source>
</evidence>
<protein>
    <submittedName>
        <fullName evidence="2">Uncharacterized protein</fullName>
    </submittedName>
</protein>
<reference evidence="2" key="1">
    <citation type="submission" date="2020-02" db="EMBL/GenBank/DDBJ databases">
        <authorList>
            <person name="Meier V. D."/>
        </authorList>
    </citation>
    <scope>NUCLEOTIDE SEQUENCE</scope>
    <source>
        <strain evidence="2">AVDCRST_MAG49</strain>
    </source>
</reference>
<name>A0A6J4UCE4_9BACT</name>
<dbReference type="EMBL" id="CADCWG010000076">
    <property type="protein sequence ID" value="CAA9545602.1"/>
    <property type="molecule type" value="Genomic_DNA"/>
</dbReference>
<dbReference type="InterPro" id="IPR013783">
    <property type="entry name" value="Ig-like_fold"/>
</dbReference>
<dbReference type="Gene3D" id="2.60.40.10">
    <property type="entry name" value="Immunoglobulins"/>
    <property type="match status" value="1"/>
</dbReference>
<gene>
    <name evidence="2" type="ORF">AVDCRST_MAG49-1201</name>
</gene>
<evidence type="ECO:0000313" key="2">
    <source>
        <dbReference type="EMBL" id="CAA9545602.1"/>
    </source>
</evidence>
<feature type="region of interest" description="Disordered" evidence="1">
    <location>
        <begin position="463"/>
        <end position="523"/>
    </location>
</feature>
<dbReference type="AlphaFoldDB" id="A0A6J4UCE4"/>
<organism evidence="2">
    <name type="scientific">uncultured Thermomicrobiales bacterium</name>
    <dbReference type="NCBI Taxonomy" id="1645740"/>
    <lineage>
        <taxon>Bacteria</taxon>
        <taxon>Pseudomonadati</taxon>
        <taxon>Thermomicrobiota</taxon>
        <taxon>Thermomicrobia</taxon>
        <taxon>Thermomicrobiales</taxon>
        <taxon>environmental samples</taxon>
    </lineage>
</organism>
<feature type="compositionally biased region" description="Low complexity" evidence="1">
    <location>
        <begin position="463"/>
        <end position="497"/>
    </location>
</feature>
<sequence>MKISVATRGARRALTLRFPAIAVALLVMVLVLPTAVRGAGGSQSTGGVPSSQATPDVVPDELPEEVENVLPEPSSIAVYAYDCPAPFGGDLELLAANCVRQTTAGSTFDIFGPNFMQTYYGMVEQGGLEAGVYTIRSFVSPGSTYPIVFCSESQLSGNQTAPQEVVVYDGYLEWNLAAGTSLSCDWFQIPAGAYDTGTILVNKHFCPPIADFDAYGADVYGLAENCQEPASPVTFTASRNGTELATQTTPGAPNYAAFEGLQTGTIEIREDLPEGYGDPIVHCSVSDELGNDRAPLTQAQVDNDRILWELTVGDVVFCDWFNVPAERGTTISVVKITCPDSLGHDVDGSDGFQEACTETTEGVSFKLDGASTGNPGEQTTDANGQVTWSEMEADHYYLTEDVPSGYGRPVVFCGYYLPEALELERTYERYEVSGENRIEFDVADGQSIVCLWYNVSEDWGSATPTATKKATGTPKATGTAKPDATAASTPGSTSGTTSGKGSGAKPGDSQARPRPTATGPASLTIRAFRCEAGYDYRADDADPEADCTERPDDVVVELEAVDAPSGQTPRRADTGDGQGEATFADVTAGDYDLTRIGLESEDTAFVLSCESDVRDFEGHPFWPFATVAADGSVRLSLVPGESLTCDWFEVIAEETGQS</sequence>